<dbReference type="SUPFAM" id="SSF56672">
    <property type="entry name" value="DNA/RNA polymerases"/>
    <property type="match status" value="1"/>
</dbReference>
<dbReference type="Gene3D" id="3.10.10.10">
    <property type="entry name" value="HIV Type 1 Reverse Transcriptase, subunit A, domain 1"/>
    <property type="match status" value="1"/>
</dbReference>
<dbReference type="AlphaFoldDB" id="A0A2B4R4P7"/>
<accession>A0A2B4R4P7</accession>
<evidence type="ECO:0000259" key="2">
    <source>
        <dbReference type="PROSITE" id="PS50994"/>
    </source>
</evidence>
<proteinExistence type="predicted"/>
<dbReference type="GO" id="GO:0003676">
    <property type="term" value="F:nucleic acid binding"/>
    <property type="evidence" value="ECO:0007669"/>
    <property type="project" value="InterPro"/>
</dbReference>
<dbReference type="Gene3D" id="3.30.420.10">
    <property type="entry name" value="Ribonuclease H-like superfamily/Ribonuclease H"/>
    <property type="match status" value="1"/>
</dbReference>
<protein>
    <recommendedName>
        <fullName evidence="2">Integrase catalytic domain-containing protein</fullName>
    </recommendedName>
</protein>
<feature type="region of interest" description="Disordered" evidence="1">
    <location>
        <begin position="641"/>
        <end position="663"/>
    </location>
</feature>
<dbReference type="STRING" id="50429.A0A2B4R4P7"/>
<dbReference type="InterPro" id="IPR000477">
    <property type="entry name" value="RT_dom"/>
</dbReference>
<dbReference type="OrthoDB" id="5986226at2759"/>
<name>A0A2B4R4P7_STYPI</name>
<sequence length="741" mass="84780">MPWNENGPPKRSNYDIALKRMQSAEKSFQRKGCFEIVNGEVQKLLQQDFIIKFPTEEVDHSQPEWYLPLQAVFTPEKTTKVPPVFDASSKGPDGLSLNDHLEKGPIYIDSLPNVLMGWRWNEVAYSGDIRKMFNQVLVNPDDQVFHRFLWRSKKSETPSVFQWLRLNFGDKPAPDIASNAIDYLAKVSQVEFPDAAQELRDHAYVDDIAGSKSNSTEAKKITKEIDTILGKSRFQIKAWHSSCSEIDLSGGERFTDLLGHKWDEEDKFTFKKENVVGLLESFSKRNCLKFLAQLWNAIGLVSPVTIKFRIDLVAEIQESIGADQIRYIKSNHNPADALTRGIHLNHLVKWSEGPSFLKLPGNKWPNFQDHTQVNAHVDDPEALKEKKALKGKKAFRKEKKASKHYNAFAEVCSEVNQPESEGNPILSHLLKTCSTKLRKRPLNQLLGQIPNLRVAAGFPALSNTAMDMFGPIQIKLGRTTLKEAQVIIFTCMTSRAIHLELVTDKTSDAFLMAFRRFSCLRGYPSVCWSDHGTNFVGAQGYLKETTQNWDFPKIKSVLSDKFGCEFRWQWNTPHASHQNGVVETLIKSVRQALNATCKNQAYSEEQWRTFLSEVTFLVNGRPLYPSSDDIWEVPPITPNDLLLGHHNPPPQPEPEERTNPRQLLRSTQNRVADFWRSWMKYFAPNLLPRNKWFRVRDNIQTPGNDSLVRKVRIKTRDGEYDRPIHKLCLIATKEELDAGLL</sequence>
<dbReference type="Proteomes" id="UP000225706">
    <property type="component" value="Unassembled WGS sequence"/>
</dbReference>
<dbReference type="PANTHER" id="PTHR47331">
    <property type="entry name" value="PHD-TYPE DOMAIN-CONTAINING PROTEIN"/>
    <property type="match status" value="1"/>
</dbReference>
<evidence type="ECO:0000256" key="1">
    <source>
        <dbReference type="SAM" id="MobiDB-lite"/>
    </source>
</evidence>
<dbReference type="Pfam" id="PF00078">
    <property type="entry name" value="RVT_1"/>
    <property type="match status" value="1"/>
</dbReference>
<gene>
    <name evidence="3" type="ORF">AWC38_SpisGene24365</name>
</gene>
<keyword evidence="4" id="KW-1185">Reference proteome</keyword>
<dbReference type="InterPro" id="IPR043128">
    <property type="entry name" value="Rev_trsase/Diguanyl_cyclase"/>
</dbReference>
<comment type="caution">
    <text evidence="3">The sequence shown here is derived from an EMBL/GenBank/DDBJ whole genome shotgun (WGS) entry which is preliminary data.</text>
</comment>
<dbReference type="InterPro" id="IPR043502">
    <property type="entry name" value="DNA/RNA_pol_sf"/>
</dbReference>
<organism evidence="3 4">
    <name type="scientific">Stylophora pistillata</name>
    <name type="common">Smooth cauliflower coral</name>
    <dbReference type="NCBI Taxonomy" id="50429"/>
    <lineage>
        <taxon>Eukaryota</taxon>
        <taxon>Metazoa</taxon>
        <taxon>Cnidaria</taxon>
        <taxon>Anthozoa</taxon>
        <taxon>Hexacorallia</taxon>
        <taxon>Scleractinia</taxon>
        <taxon>Astrocoeniina</taxon>
        <taxon>Pocilloporidae</taxon>
        <taxon>Stylophora</taxon>
    </lineage>
</organism>
<dbReference type="InterPro" id="IPR012337">
    <property type="entry name" value="RNaseH-like_sf"/>
</dbReference>
<evidence type="ECO:0000313" key="3">
    <source>
        <dbReference type="EMBL" id="PFX11789.1"/>
    </source>
</evidence>
<feature type="domain" description="Integrase catalytic" evidence="2">
    <location>
        <begin position="455"/>
        <end position="646"/>
    </location>
</feature>
<dbReference type="GO" id="GO:0015074">
    <property type="term" value="P:DNA integration"/>
    <property type="evidence" value="ECO:0007669"/>
    <property type="project" value="InterPro"/>
</dbReference>
<dbReference type="InterPro" id="IPR036397">
    <property type="entry name" value="RNaseH_sf"/>
</dbReference>
<dbReference type="EMBL" id="LSMT01001886">
    <property type="protein sequence ID" value="PFX11789.1"/>
    <property type="molecule type" value="Genomic_DNA"/>
</dbReference>
<dbReference type="PROSITE" id="PS50994">
    <property type="entry name" value="INTEGRASE"/>
    <property type="match status" value="1"/>
</dbReference>
<dbReference type="InterPro" id="IPR001584">
    <property type="entry name" value="Integrase_cat-core"/>
</dbReference>
<evidence type="ECO:0000313" key="4">
    <source>
        <dbReference type="Proteomes" id="UP000225706"/>
    </source>
</evidence>
<reference evidence="4" key="1">
    <citation type="journal article" date="2017" name="bioRxiv">
        <title>Comparative analysis of the genomes of Stylophora pistillata and Acropora digitifera provides evidence for extensive differences between species of corals.</title>
        <authorList>
            <person name="Voolstra C.R."/>
            <person name="Li Y."/>
            <person name="Liew Y.J."/>
            <person name="Baumgarten S."/>
            <person name="Zoccola D."/>
            <person name="Flot J.-F."/>
            <person name="Tambutte S."/>
            <person name="Allemand D."/>
            <person name="Aranda M."/>
        </authorList>
    </citation>
    <scope>NUCLEOTIDE SEQUENCE [LARGE SCALE GENOMIC DNA]</scope>
</reference>
<dbReference type="Gene3D" id="3.30.70.270">
    <property type="match status" value="1"/>
</dbReference>
<dbReference type="SUPFAM" id="SSF53098">
    <property type="entry name" value="Ribonuclease H-like"/>
    <property type="match status" value="1"/>
</dbReference>